<dbReference type="GO" id="GO:0006689">
    <property type="term" value="P:ganglioside catabolic process"/>
    <property type="evidence" value="ECO:0007669"/>
    <property type="project" value="TreeGrafter"/>
</dbReference>
<keyword evidence="7" id="KW-0378">Hydrolase</keyword>
<evidence type="ECO:0000256" key="2">
    <source>
        <dbReference type="ARBA" id="ARBA00009348"/>
    </source>
</evidence>
<dbReference type="InterPro" id="IPR011040">
    <property type="entry name" value="Sialidase"/>
</dbReference>
<feature type="signal peptide" evidence="5">
    <location>
        <begin position="1"/>
        <end position="32"/>
    </location>
</feature>
<dbReference type="GO" id="GO:0009313">
    <property type="term" value="P:oligosaccharide catabolic process"/>
    <property type="evidence" value="ECO:0007669"/>
    <property type="project" value="TreeGrafter"/>
</dbReference>
<dbReference type="PANTHER" id="PTHR10628:SF30">
    <property type="entry name" value="EXO-ALPHA-SIALIDASE"/>
    <property type="match status" value="1"/>
</dbReference>
<dbReference type="Pfam" id="PF13088">
    <property type="entry name" value="BNR_2"/>
    <property type="match status" value="1"/>
</dbReference>
<dbReference type="GO" id="GO:0004308">
    <property type="term" value="F:exo-alpha-sialidase activity"/>
    <property type="evidence" value="ECO:0007669"/>
    <property type="project" value="UniProtKB-EC"/>
</dbReference>
<gene>
    <name evidence="7" type="ORF">Cflav_PD4991</name>
</gene>
<evidence type="ECO:0000313" key="8">
    <source>
        <dbReference type="Proteomes" id="UP000003688"/>
    </source>
</evidence>
<dbReference type="Proteomes" id="UP000003688">
    <property type="component" value="Unassembled WGS sequence"/>
</dbReference>
<dbReference type="EC" id="3.2.1.18" evidence="3"/>
<protein>
    <recommendedName>
        <fullName evidence="3">exo-alpha-sialidase</fullName>
        <ecNumber evidence="3">3.2.1.18</ecNumber>
    </recommendedName>
</protein>
<dbReference type="SUPFAM" id="SSF50939">
    <property type="entry name" value="Sialidases"/>
    <property type="match status" value="1"/>
</dbReference>
<dbReference type="InterPro" id="IPR002860">
    <property type="entry name" value="BNR_rpt"/>
</dbReference>
<dbReference type="GO" id="GO:0005737">
    <property type="term" value="C:cytoplasm"/>
    <property type="evidence" value="ECO:0007669"/>
    <property type="project" value="TreeGrafter"/>
</dbReference>
<keyword evidence="7" id="KW-0326">Glycosidase</keyword>
<feature type="region of interest" description="Disordered" evidence="4">
    <location>
        <begin position="322"/>
        <end position="342"/>
    </location>
</feature>
<dbReference type="CDD" id="cd15482">
    <property type="entry name" value="Sialidase_non-viral"/>
    <property type="match status" value="1"/>
</dbReference>
<dbReference type="GO" id="GO:0016020">
    <property type="term" value="C:membrane"/>
    <property type="evidence" value="ECO:0007669"/>
    <property type="project" value="TreeGrafter"/>
</dbReference>
<reference evidence="7 8" key="1">
    <citation type="journal article" date="2011" name="J. Bacteriol.">
        <title>Genome sequence of 'Pedosphaera parvula' Ellin514, an aerobic Verrucomicrobial isolate from pasture soil.</title>
        <authorList>
            <person name="Kant R."/>
            <person name="van Passel M.W."/>
            <person name="Sangwan P."/>
            <person name="Palva A."/>
            <person name="Lucas S."/>
            <person name="Copeland A."/>
            <person name="Lapidus A."/>
            <person name="Glavina Del Rio T."/>
            <person name="Dalin E."/>
            <person name="Tice H."/>
            <person name="Bruce D."/>
            <person name="Goodwin L."/>
            <person name="Pitluck S."/>
            <person name="Chertkov O."/>
            <person name="Larimer F.W."/>
            <person name="Land M.L."/>
            <person name="Hauser L."/>
            <person name="Brettin T.S."/>
            <person name="Detter J.C."/>
            <person name="Han S."/>
            <person name="de Vos W.M."/>
            <person name="Janssen P.H."/>
            <person name="Smidt H."/>
        </authorList>
    </citation>
    <scope>NUCLEOTIDE SEQUENCE [LARGE SCALE GENOMIC DNA]</scope>
    <source>
        <strain evidence="7 8">Ellin514</strain>
    </source>
</reference>
<accession>B9XD10</accession>
<evidence type="ECO:0000259" key="6">
    <source>
        <dbReference type="Pfam" id="PF13088"/>
    </source>
</evidence>
<proteinExistence type="inferred from homology"/>
<dbReference type="EMBL" id="ABOX02000005">
    <property type="protein sequence ID" value="EEF62356.1"/>
    <property type="molecule type" value="Genomic_DNA"/>
</dbReference>
<dbReference type="InterPro" id="IPR036278">
    <property type="entry name" value="Sialidase_sf"/>
</dbReference>
<dbReference type="STRING" id="320771.Cflav_PD4991"/>
<sequence length="410" mass="45197" precursor="true">MSYQKPFRPHLQIATLLAVLLLLPAIAGITQAAPGFIEKIDLFKAGEEGHALYRIPGIVVTTNGTLLAYCEARKNSNSDWAESETFLRRSTDGGKTWEPPRQIAHFGPRLPRSPVAIRRKAGNDTDQTVNNPVAIVDRQTGTVHFLYCVNYQKCFYLRSDDDGVTFSKPADISAAFESFRPAYDCNVIATGPGHGIQLSNGRLVVPVWISTGAKGHGPSVATTIYSDDHGRTWQHGEIAAPNTADWVEPNETIAMELADGGVMLNIRSASKPNRRLVTTSPDGATHWTKPHFDDALVEPVCMASLIRLSTMPANKTNRVLFSNPENLSSAKGNEQPGAHRDRRNLTIKLSYDEARSWPVHQTLEEGPSAYSDMAVLPDGTILCFYERQKLLTVARFNLEWLTGGKDSWSK</sequence>
<dbReference type="OrthoDB" id="7294637at2"/>
<evidence type="ECO:0000256" key="5">
    <source>
        <dbReference type="SAM" id="SignalP"/>
    </source>
</evidence>
<evidence type="ECO:0000313" key="7">
    <source>
        <dbReference type="EMBL" id="EEF62356.1"/>
    </source>
</evidence>
<name>B9XD10_PEDPL</name>
<dbReference type="Gene3D" id="2.120.10.10">
    <property type="match status" value="1"/>
</dbReference>
<comment type="catalytic activity">
    <reaction evidence="1">
        <text>Hydrolysis of alpha-(2-&gt;3)-, alpha-(2-&gt;6)-, alpha-(2-&gt;8)- glycosidic linkages of terminal sialic acid residues in oligosaccharides, glycoproteins, glycolipids, colominic acid and synthetic substrates.</text>
        <dbReference type="EC" id="3.2.1.18"/>
    </reaction>
</comment>
<evidence type="ECO:0000256" key="3">
    <source>
        <dbReference type="ARBA" id="ARBA00012733"/>
    </source>
</evidence>
<keyword evidence="5" id="KW-0732">Signal</keyword>
<organism evidence="7 8">
    <name type="scientific">Pedosphaera parvula (strain Ellin514)</name>
    <dbReference type="NCBI Taxonomy" id="320771"/>
    <lineage>
        <taxon>Bacteria</taxon>
        <taxon>Pseudomonadati</taxon>
        <taxon>Verrucomicrobiota</taxon>
        <taxon>Pedosphaerae</taxon>
        <taxon>Pedosphaerales</taxon>
        <taxon>Pedosphaeraceae</taxon>
        <taxon>Pedosphaera</taxon>
    </lineage>
</organism>
<dbReference type="AlphaFoldDB" id="B9XD10"/>
<keyword evidence="8" id="KW-1185">Reference proteome</keyword>
<evidence type="ECO:0000256" key="4">
    <source>
        <dbReference type="SAM" id="MobiDB-lite"/>
    </source>
</evidence>
<comment type="caution">
    <text evidence="7">The sequence shown here is derived from an EMBL/GenBank/DDBJ whole genome shotgun (WGS) entry which is preliminary data.</text>
</comment>
<dbReference type="RefSeq" id="WP_007413708.1">
    <property type="nucleotide sequence ID" value="NZ_ABOX02000005.1"/>
</dbReference>
<dbReference type="Pfam" id="PF02012">
    <property type="entry name" value="BNR"/>
    <property type="match status" value="1"/>
</dbReference>
<dbReference type="PANTHER" id="PTHR10628">
    <property type="entry name" value="SIALIDASE"/>
    <property type="match status" value="1"/>
</dbReference>
<comment type="similarity">
    <text evidence="2">Belongs to the glycosyl hydrolase 33 family.</text>
</comment>
<dbReference type="InterPro" id="IPR026856">
    <property type="entry name" value="Sialidase_fam"/>
</dbReference>
<evidence type="ECO:0000256" key="1">
    <source>
        <dbReference type="ARBA" id="ARBA00000427"/>
    </source>
</evidence>
<feature type="domain" description="Sialidase" evidence="6">
    <location>
        <begin position="122"/>
        <end position="381"/>
    </location>
</feature>
<feature type="compositionally biased region" description="Polar residues" evidence="4">
    <location>
        <begin position="322"/>
        <end position="332"/>
    </location>
</feature>
<feature type="chain" id="PRO_5002893146" description="exo-alpha-sialidase" evidence="5">
    <location>
        <begin position="33"/>
        <end position="410"/>
    </location>
</feature>